<dbReference type="CDD" id="cd02062">
    <property type="entry name" value="Nitro_FMN_reductase"/>
    <property type="match status" value="1"/>
</dbReference>
<dbReference type="Pfam" id="PF00881">
    <property type="entry name" value="Nitroreductase"/>
    <property type="match status" value="1"/>
</dbReference>
<accession>A0A542DW20</accession>
<evidence type="ECO:0000313" key="8">
    <source>
        <dbReference type="Proteomes" id="UP000317893"/>
    </source>
</evidence>
<evidence type="ECO:0000256" key="2">
    <source>
        <dbReference type="ARBA" id="ARBA00007118"/>
    </source>
</evidence>
<feature type="domain" description="Nitroreductase" evidence="6">
    <location>
        <begin position="7"/>
        <end position="145"/>
    </location>
</feature>
<gene>
    <name evidence="7" type="ORF">FB458_0360</name>
</gene>
<dbReference type="PANTHER" id="PTHR43673:SF2">
    <property type="entry name" value="NITROREDUCTASE"/>
    <property type="match status" value="1"/>
</dbReference>
<comment type="caution">
    <text evidence="7">The sequence shown here is derived from an EMBL/GenBank/DDBJ whole genome shotgun (WGS) entry which is preliminary data.</text>
</comment>
<evidence type="ECO:0000256" key="5">
    <source>
        <dbReference type="ARBA" id="ARBA00023002"/>
    </source>
</evidence>
<evidence type="ECO:0000256" key="4">
    <source>
        <dbReference type="ARBA" id="ARBA00022643"/>
    </source>
</evidence>
<organism evidence="7 8">
    <name type="scientific">Lapillicoccus jejuensis</name>
    <dbReference type="NCBI Taxonomy" id="402171"/>
    <lineage>
        <taxon>Bacteria</taxon>
        <taxon>Bacillati</taxon>
        <taxon>Actinomycetota</taxon>
        <taxon>Actinomycetes</taxon>
        <taxon>Micrococcales</taxon>
        <taxon>Intrasporangiaceae</taxon>
        <taxon>Lapillicoccus</taxon>
    </lineage>
</organism>
<reference evidence="7 8" key="1">
    <citation type="submission" date="2019-06" db="EMBL/GenBank/DDBJ databases">
        <title>Sequencing the genomes of 1000 actinobacteria strains.</title>
        <authorList>
            <person name="Klenk H.-P."/>
        </authorList>
    </citation>
    <scope>NUCLEOTIDE SEQUENCE [LARGE SCALE GENOMIC DNA]</scope>
    <source>
        <strain evidence="7 8">DSM 18607</strain>
    </source>
</reference>
<comment type="cofactor">
    <cofactor evidence="1">
        <name>FMN</name>
        <dbReference type="ChEBI" id="CHEBI:58210"/>
    </cofactor>
</comment>
<dbReference type="Gene3D" id="3.40.109.10">
    <property type="entry name" value="NADH Oxidase"/>
    <property type="match status" value="1"/>
</dbReference>
<dbReference type="Proteomes" id="UP000317893">
    <property type="component" value="Unassembled WGS sequence"/>
</dbReference>
<dbReference type="SUPFAM" id="SSF55469">
    <property type="entry name" value="FMN-dependent nitroreductase-like"/>
    <property type="match status" value="1"/>
</dbReference>
<dbReference type="EMBL" id="VFMN01000001">
    <property type="protein sequence ID" value="TQJ07301.1"/>
    <property type="molecule type" value="Genomic_DNA"/>
</dbReference>
<evidence type="ECO:0000259" key="6">
    <source>
        <dbReference type="Pfam" id="PF00881"/>
    </source>
</evidence>
<comment type="similarity">
    <text evidence="2">Belongs to the nitroreductase family.</text>
</comment>
<dbReference type="GO" id="GO:0016491">
    <property type="term" value="F:oxidoreductase activity"/>
    <property type="evidence" value="ECO:0007669"/>
    <property type="project" value="UniProtKB-KW"/>
</dbReference>
<evidence type="ECO:0000313" key="7">
    <source>
        <dbReference type="EMBL" id="TQJ07301.1"/>
    </source>
</evidence>
<protein>
    <submittedName>
        <fullName evidence="7">Nitroreductase</fullName>
    </submittedName>
</protein>
<keyword evidence="5" id="KW-0560">Oxidoreductase</keyword>
<dbReference type="AlphaFoldDB" id="A0A542DW20"/>
<dbReference type="OrthoDB" id="9811182at2"/>
<keyword evidence="4" id="KW-0288">FMN</keyword>
<name>A0A542DW20_9MICO</name>
<evidence type="ECO:0000256" key="3">
    <source>
        <dbReference type="ARBA" id="ARBA00022630"/>
    </source>
</evidence>
<evidence type="ECO:0000256" key="1">
    <source>
        <dbReference type="ARBA" id="ARBA00001917"/>
    </source>
</evidence>
<dbReference type="PANTHER" id="PTHR43673">
    <property type="entry name" value="NAD(P)H NITROREDUCTASE YDGI-RELATED"/>
    <property type="match status" value="1"/>
</dbReference>
<dbReference type="InterPro" id="IPR029479">
    <property type="entry name" value="Nitroreductase"/>
</dbReference>
<proteinExistence type="inferred from homology"/>
<dbReference type="InterPro" id="IPR000415">
    <property type="entry name" value="Nitroreductase-like"/>
</dbReference>
<sequence length="171" mass="18638">METWDAVRARRDVREFRDTPLHDADLERVLEAGRRAPSAGNLQPWDFVLVRDRDRLRALSTVRQGAGHVAGAQAAVALVALVPADDEQRSILAFDLGQATMLMALVAADLGIGTAHSAAQDQAAAQEVLGFPDGRFLAFMLSLGHPAGRPLAVITRPDRRAYADVVHLERW</sequence>
<keyword evidence="8" id="KW-1185">Reference proteome</keyword>
<keyword evidence="3" id="KW-0285">Flavoprotein</keyword>